<gene>
    <name evidence="1" type="ORF">Pan216_35550</name>
</gene>
<reference evidence="1 2" key="1">
    <citation type="submission" date="2019-02" db="EMBL/GenBank/DDBJ databases">
        <title>Deep-cultivation of Planctomycetes and their phenomic and genomic characterization uncovers novel biology.</title>
        <authorList>
            <person name="Wiegand S."/>
            <person name="Jogler M."/>
            <person name="Boedeker C."/>
            <person name="Pinto D."/>
            <person name="Vollmers J."/>
            <person name="Rivas-Marin E."/>
            <person name="Kohn T."/>
            <person name="Peeters S.H."/>
            <person name="Heuer A."/>
            <person name="Rast P."/>
            <person name="Oberbeckmann S."/>
            <person name="Bunk B."/>
            <person name="Jeske O."/>
            <person name="Meyerdierks A."/>
            <person name="Storesund J.E."/>
            <person name="Kallscheuer N."/>
            <person name="Luecker S."/>
            <person name="Lage O.M."/>
            <person name="Pohl T."/>
            <person name="Merkel B.J."/>
            <person name="Hornburger P."/>
            <person name="Mueller R.-W."/>
            <person name="Bruemmer F."/>
            <person name="Labrenz M."/>
            <person name="Spormann A.M."/>
            <person name="Op den Camp H."/>
            <person name="Overmann J."/>
            <person name="Amann R."/>
            <person name="Jetten M.S.M."/>
            <person name="Mascher T."/>
            <person name="Medema M.H."/>
            <person name="Devos D.P."/>
            <person name="Kaster A.-K."/>
            <person name="Ovreas L."/>
            <person name="Rohde M."/>
            <person name="Galperin M.Y."/>
            <person name="Jogler C."/>
        </authorList>
    </citation>
    <scope>NUCLEOTIDE SEQUENCE [LARGE SCALE GENOMIC DNA]</scope>
    <source>
        <strain evidence="1 2">Pan216</strain>
    </source>
</reference>
<proteinExistence type="predicted"/>
<sequence length="125" mass="13506">MTAKLLAAPVRLVLGAFGSIRFGTIPLAATSQLGLKFPIAFGQLAITFGQFTVALSQLAITLGQFTVALRQLAVASHPLGNELFQRFDSSAQFLAVVHHAQRLPRFPKRANPGLTVTVKRPTRRV</sequence>
<dbReference type="KEGG" id="knv:Pan216_35550"/>
<accession>A0A518B6U0</accession>
<keyword evidence="2" id="KW-1185">Reference proteome</keyword>
<dbReference type="EMBL" id="CP036279">
    <property type="protein sequence ID" value="QDU62687.1"/>
    <property type="molecule type" value="Genomic_DNA"/>
</dbReference>
<dbReference type="AlphaFoldDB" id="A0A518B6U0"/>
<evidence type="ECO:0000313" key="2">
    <source>
        <dbReference type="Proteomes" id="UP000317093"/>
    </source>
</evidence>
<protein>
    <submittedName>
        <fullName evidence="1">Uncharacterized protein</fullName>
    </submittedName>
</protein>
<evidence type="ECO:0000313" key="1">
    <source>
        <dbReference type="EMBL" id="QDU62687.1"/>
    </source>
</evidence>
<organism evidence="1 2">
    <name type="scientific">Kolteria novifilia</name>
    <dbReference type="NCBI Taxonomy" id="2527975"/>
    <lineage>
        <taxon>Bacteria</taxon>
        <taxon>Pseudomonadati</taxon>
        <taxon>Planctomycetota</taxon>
        <taxon>Planctomycetia</taxon>
        <taxon>Kolteriales</taxon>
        <taxon>Kolteriaceae</taxon>
        <taxon>Kolteria</taxon>
    </lineage>
</organism>
<dbReference type="Proteomes" id="UP000317093">
    <property type="component" value="Chromosome"/>
</dbReference>
<name>A0A518B6U0_9BACT</name>